<accession>C3YSU3</accession>
<dbReference type="InParanoid" id="C3YSU3"/>
<reference evidence="1" key="1">
    <citation type="journal article" date="2008" name="Nature">
        <title>The amphioxus genome and the evolution of the chordate karyotype.</title>
        <authorList>
            <consortium name="US DOE Joint Genome Institute (JGI-PGF)"/>
            <person name="Putnam N.H."/>
            <person name="Butts T."/>
            <person name="Ferrier D.E.K."/>
            <person name="Furlong R.F."/>
            <person name="Hellsten U."/>
            <person name="Kawashima T."/>
            <person name="Robinson-Rechavi M."/>
            <person name="Shoguchi E."/>
            <person name="Terry A."/>
            <person name="Yu J.-K."/>
            <person name="Benito-Gutierrez E.L."/>
            <person name="Dubchak I."/>
            <person name="Garcia-Fernandez J."/>
            <person name="Gibson-Brown J.J."/>
            <person name="Grigoriev I.V."/>
            <person name="Horton A.C."/>
            <person name="de Jong P.J."/>
            <person name="Jurka J."/>
            <person name="Kapitonov V.V."/>
            <person name="Kohara Y."/>
            <person name="Kuroki Y."/>
            <person name="Lindquist E."/>
            <person name="Lucas S."/>
            <person name="Osoegawa K."/>
            <person name="Pennacchio L.A."/>
            <person name="Salamov A.A."/>
            <person name="Satou Y."/>
            <person name="Sauka-Spengler T."/>
            <person name="Schmutz J."/>
            <person name="Shin-I T."/>
            <person name="Toyoda A."/>
            <person name="Bronner-Fraser M."/>
            <person name="Fujiyama A."/>
            <person name="Holland L.Z."/>
            <person name="Holland P.W.H."/>
            <person name="Satoh N."/>
            <person name="Rokhsar D.S."/>
        </authorList>
    </citation>
    <scope>NUCLEOTIDE SEQUENCE [LARGE SCALE GENOMIC DNA]</scope>
    <source>
        <strain evidence="1">S238N-H82</strain>
        <tissue evidence="1">Testes</tissue>
    </source>
</reference>
<protein>
    <submittedName>
        <fullName evidence="1">Uncharacterized protein</fullName>
    </submittedName>
</protein>
<name>C3YSU3_BRAFL</name>
<dbReference type="AlphaFoldDB" id="C3YSU3"/>
<gene>
    <name evidence="1" type="ORF">BRAFLDRAFT_101626</name>
</gene>
<proteinExistence type="predicted"/>
<sequence length="127" mass="14305">MSTLELTRLTAQGSDSEHILQEQKDILSSVDPAHWELLIRLYCRPGAGIYHSSLDWDYTGQGPSIYLKRDYEQGQHSCHQDALRSAGTLHFMSHGGGCIRLHGNRVTEEAAFVSMETESQRRLHPSP</sequence>
<organism>
    <name type="scientific">Branchiostoma floridae</name>
    <name type="common">Florida lancelet</name>
    <name type="synonym">Amphioxus</name>
    <dbReference type="NCBI Taxonomy" id="7739"/>
    <lineage>
        <taxon>Eukaryota</taxon>
        <taxon>Metazoa</taxon>
        <taxon>Chordata</taxon>
        <taxon>Cephalochordata</taxon>
        <taxon>Leptocardii</taxon>
        <taxon>Amphioxiformes</taxon>
        <taxon>Branchiostomatidae</taxon>
        <taxon>Branchiostoma</taxon>
    </lineage>
</organism>
<dbReference type="EMBL" id="GG666550">
    <property type="protein sequence ID" value="EEN56607.1"/>
    <property type="molecule type" value="Genomic_DNA"/>
</dbReference>
<evidence type="ECO:0000313" key="1">
    <source>
        <dbReference type="EMBL" id="EEN56607.1"/>
    </source>
</evidence>